<organism evidence="1 2">
    <name type="scientific">Araneus ventricosus</name>
    <name type="common">Orbweaver spider</name>
    <name type="synonym">Epeira ventricosa</name>
    <dbReference type="NCBI Taxonomy" id="182803"/>
    <lineage>
        <taxon>Eukaryota</taxon>
        <taxon>Metazoa</taxon>
        <taxon>Ecdysozoa</taxon>
        <taxon>Arthropoda</taxon>
        <taxon>Chelicerata</taxon>
        <taxon>Arachnida</taxon>
        <taxon>Araneae</taxon>
        <taxon>Araneomorphae</taxon>
        <taxon>Entelegynae</taxon>
        <taxon>Araneoidea</taxon>
        <taxon>Araneidae</taxon>
        <taxon>Araneus</taxon>
    </lineage>
</organism>
<gene>
    <name evidence="1" type="ORF">AVEN_124958_1</name>
</gene>
<evidence type="ECO:0000313" key="2">
    <source>
        <dbReference type="Proteomes" id="UP000499080"/>
    </source>
</evidence>
<proteinExistence type="predicted"/>
<dbReference type="EMBL" id="BGPR01004392">
    <property type="protein sequence ID" value="GBM99131.1"/>
    <property type="molecule type" value="Genomic_DNA"/>
</dbReference>
<protein>
    <submittedName>
        <fullName evidence="1">Uncharacterized protein</fullName>
    </submittedName>
</protein>
<evidence type="ECO:0000313" key="1">
    <source>
        <dbReference type="EMBL" id="GBM99131.1"/>
    </source>
</evidence>
<reference evidence="1 2" key="1">
    <citation type="journal article" date="2019" name="Sci. Rep.">
        <title>Orb-weaving spider Araneus ventricosus genome elucidates the spidroin gene catalogue.</title>
        <authorList>
            <person name="Kono N."/>
            <person name="Nakamura H."/>
            <person name="Ohtoshi R."/>
            <person name="Moran D.A.P."/>
            <person name="Shinohara A."/>
            <person name="Yoshida Y."/>
            <person name="Fujiwara M."/>
            <person name="Mori M."/>
            <person name="Tomita M."/>
            <person name="Arakawa K."/>
        </authorList>
    </citation>
    <scope>NUCLEOTIDE SEQUENCE [LARGE SCALE GENOMIC DNA]</scope>
</reference>
<accession>A0A4Y2K9X3</accession>
<keyword evidence="2" id="KW-1185">Reference proteome</keyword>
<comment type="caution">
    <text evidence="1">The sequence shown here is derived from an EMBL/GenBank/DDBJ whole genome shotgun (WGS) entry which is preliminary data.</text>
</comment>
<name>A0A4Y2K9X3_ARAVE</name>
<dbReference type="AlphaFoldDB" id="A0A4Y2K9X3"/>
<sequence>MPFGPVSPIDSPYGQFDFNSTHPRKPLCSVAFGHIARRLGQLNGSKDRCEVNHVCLREHGMHFLPGISLALHSTDREPLGFRARGYTVALMLILWHGSLKKGGGEVSCCPHHLTTVHIYEICFKISFALFQNWSLI</sequence>
<dbReference type="Proteomes" id="UP000499080">
    <property type="component" value="Unassembled WGS sequence"/>
</dbReference>